<evidence type="ECO:0000259" key="2">
    <source>
        <dbReference type="Pfam" id="PF00326"/>
    </source>
</evidence>
<dbReference type="PANTHER" id="PTHR11731">
    <property type="entry name" value="PROTEASE FAMILY S9B,C DIPEPTIDYL-PEPTIDASE IV-RELATED"/>
    <property type="match status" value="1"/>
</dbReference>
<dbReference type="InterPro" id="IPR029058">
    <property type="entry name" value="AB_hydrolase_fold"/>
</dbReference>
<dbReference type="SUPFAM" id="SSF82171">
    <property type="entry name" value="DPP6 N-terminal domain-like"/>
    <property type="match status" value="1"/>
</dbReference>
<dbReference type="Pfam" id="PF00326">
    <property type="entry name" value="Peptidase_S9"/>
    <property type="match status" value="1"/>
</dbReference>
<proteinExistence type="predicted"/>
<dbReference type="EMBL" id="AP027081">
    <property type="protein sequence ID" value="BDU78178.1"/>
    <property type="molecule type" value="Genomic_DNA"/>
</dbReference>
<reference evidence="4" key="1">
    <citation type="journal article" date="2023" name="Int. J. Syst. Evol. Microbiol.">
        <title>Mesoterricola silvestris gen. nov., sp. nov., Mesoterricola sediminis sp. nov., Geothrix oryzae sp. nov., Geothrix edaphica sp. nov., Geothrix rubra sp. nov., and Geothrix limicola sp. nov., six novel members of Acidobacteriota isolated from soils.</title>
        <authorList>
            <person name="Itoh H."/>
            <person name="Sugisawa Y."/>
            <person name="Mise K."/>
            <person name="Xu Z."/>
            <person name="Kuniyasu M."/>
            <person name="Ushijima N."/>
            <person name="Kawano K."/>
            <person name="Kobayashi E."/>
            <person name="Shiratori Y."/>
            <person name="Masuda Y."/>
            <person name="Senoo K."/>
        </authorList>
    </citation>
    <scope>NUCLEOTIDE SEQUENCE</scope>
    <source>
        <strain evidence="4">W786</strain>
    </source>
</reference>
<dbReference type="InterPro" id="IPR050278">
    <property type="entry name" value="Serine_Prot_S9B/DPPIV"/>
</dbReference>
<feature type="region of interest" description="Disordered" evidence="1">
    <location>
        <begin position="129"/>
        <end position="169"/>
    </location>
</feature>
<dbReference type="KEGG" id="msea:METESE_31360"/>
<dbReference type="InterPro" id="IPR002469">
    <property type="entry name" value="Peptidase_S9B_N"/>
</dbReference>
<feature type="domain" description="Dipeptidylpeptidase IV N-terminal" evidence="3">
    <location>
        <begin position="115"/>
        <end position="457"/>
    </location>
</feature>
<dbReference type="GO" id="GO:0008236">
    <property type="term" value="F:serine-type peptidase activity"/>
    <property type="evidence" value="ECO:0007669"/>
    <property type="project" value="InterPro"/>
</dbReference>
<dbReference type="Gene3D" id="3.40.50.1820">
    <property type="entry name" value="alpha/beta hydrolase"/>
    <property type="match status" value="1"/>
</dbReference>
<evidence type="ECO:0000313" key="5">
    <source>
        <dbReference type="Proteomes" id="UP001228113"/>
    </source>
</evidence>
<dbReference type="Pfam" id="PF00930">
    <property type="entry name" value="DPPIV_N"/>
    <property type="match status" value="1"/>
</dbReference>
<feature type="domain" description="Peptidase S9 prolyl oligopeptidase catalytic" evidence="2">
    <location>
        <begin position="549"/>
        <end position="737"/>
    </location>
</feature>
<dbReference type="PANTHER" id="PTHR11731:SF118">
    <property type="entry name" value="BLR1971 PROTEIN"/>
    <property type="match status" value="1"/>
</dbReference>
<dbReference type="GO" id="GO:0006508">
    <property type="term" value="P:proteolysis"/>
    <property type="evidence" value="ECO:0007669"/>
    <property type="project" value="InterPro"/>
</dbReference>
<gene>
    <name evidence="4" type="ORF">METESE_31360</name>
</gene>
<dbReference type="Gene3D" id="2.140.10.30">
    <property type="entry name" value="Dipeptidylpeptidase IV, N-terminal domain"/>
    <property type="match status" value="1"/>
</dbReference>
<dbReference type="AlphaFoldDB" id="A0AA48H932"/>
<keyword evidence="5" id="KW-1185">Reference proteome</keyword>
<evidence type="ECO:0000313" key="4">
    <source>
        <dbReference type="EMBL" id="BDU78178.1"/>
    </source>
</evidence>
<sequence>MLKPALILLGLAGVLAAQGTRADYERAARMKALVTAELGQMALRPTWLEDGSAFWYRKGLPGGGAAWIRVEARSGARRPAFDHAALAAALARVTGRPVDAERLPLQDLAFLDGGKRLRFRTDEGWWSIDPRKGAVSPVQPPPEAPPAPRPDDDPPPRRTAAPVRSPDGLKTAQLRDANIVVRTLGGKELFRTQDGDTQNPYTGALDWSPDGRSLVAQRTTVVPVRKVTFVESSPKDQLQPKVHVHDYAKPGDPLPVVRPVLIRLEGGGRAFPADETLAPTPYFGYGEDLDIHWAKDGSRFFYVYNQRGHQVLRVIAVDAATGASSAVVDERSATFIDYSGKQFLDFLDDTGELVWMSERDGWNHLYLVDSRTGQVKNAITRGPWVVRRVLHVDREKRQILFLAGGLVPGQDPYQLHLARVGLDGAGLTVLTQGDGTHTVTLSPDRRAFVDVWSRVDQAPVAELRRTSDGARIAEVERWNPDALLKAGWRLPERFVAKGRDGRTDIHGVIYRPSTYDPARRYPVIEYIYAGPHGAFAPKAFTHQPLHADLTELGFILVCIDGMGTNWRSKAFHDVCWQNLGDAGFPDRILWMKAAAAHDPAMDLGRVGIFGGSAGGQDALRGLLAFGDFYKAGVADCGCHDNRMDKVWWNEQWMGWPVGPAYAEQSNVTNAHRLRGDLLLLVGETDTNVDPASTLQVVNALVKADRDFEMLVVPGSDHGTMRIPHVERRLKDFFVRSLLGVKPRS</sequence>
<protein>
    <submittedName>
        <fullName evidence="4">Peptidase</fullName>
    </submittedName>
</protein>
<evidence type="ECO:0000259" key="3">
    <source>
        <dbReference type="Pfam" id="PF00930"/>
    </source>
</evidence>
<dbReference type="RefSeq" id="WP_316410600.1">
    <property type="nucleotide sequence ID" value="NZ_AP027081.1"/>
</dbReference>
<name>A0AA48H932_9BACT</name>
<dbReference type="SUPFAM" id="SSF53474">
    <property type="entry name" value="alpha/beta-Hydrolases"/>
    <property type="match status" value="1"/>
</dbReference>
<evidence type="ECO:0000256" key="1">
    <source>
        <dbReference type="SAM" id="MobiDB-lite"/>
    </source>
</evidence>
<accession>A0AA48H932</accession>
<dbReference type="InterPro" id="IPR001375">
    <property type="entry name" value="Peptidase_S9_cat"/>
</dbReference>
<organism evidence="4 5">
    <name type="scientific">Mesoterricola sediminis</name>
    <dbReference type="NCBI Taxonomy" id="2927980"/>
    <lineage>
        <taxon>Bacteria</taxon>
        <taxon>Pseudomonadati</taxon>
        <taxon>Acidobacteriota</taxon>
        <taxon>Holophagae</taxon>
        <taxon>Holophagales</taxon>
        <taxon>Holophagaceae</taxon>
        <taxon>Mesoterricola</taxon>
    </lineage>
</organism>
<dbReference type="Proteomes" id="UP001228113">
    <property type="component" value="Chromosome"/>
</dbReference>
<feature type="compositionally biased region" description="Pro residues" evidence="1">
    <location>
        <begin position="138"/>
        <end position="148"/>
    </location>
</feature>